<protein>
    <submittedName>
        <fullName evidence="2">Uncharacterized protein</fullName>
    </submittedName>
</protein>
<dbReference type="AlphaFoldDB" id="A0A9P1SXW6"/>
<reference evidence="2 3" key="1">
    <citation type="submission" date="2018-06" db="EMBL/GenBank/DDBJ databases">
        <authorList>
            <consortium name="GenomeTrakr: Next Generation Sequencing Network for Food Pathogen Tracability"/>
        </authorList>
    </citation>
    <scope>NUCLEOTIDE SEQUENCE [LARGE SCALE GENOMIC DNA]</scope>
    <source>
        <strain evidence="2 3">FDA00007096</strain>
    </source>
</reference>
<feature type="compositionally biased region" description="Acidic residues" evidence="1">
    <location>
        <begin position="188"/>
        <end position="206"/>
    </location>
</feature>
<sequence length="206" mass="23390">MITCISELRGFQAKPNGDIEIKLVVSNDSLSGQLEELLDLVDSKVEVNISSNDIRYHEKVDPETREPILKYMVNKDGTVEMYSQEKLDLELEELPAEERSSVINKSEIDEYILACDSGPMTVPGGIFEGKEVLQKLSEGEDLADLAKYYGIPLQEMQGTLDDYRKFVAPQAKAWQDWKNNSEQRADSEEQESENDDQATLEFETEE</sequence>
<feature type="region of interest" description="Disordered" evidence="1">
    <location>
        <begin position="176"/>
        <end position="206"/>
    </location>
</feature>
<dbReference type="RefSeq" id="WP_058831771.1">
    <property type="nucleotide sequence ID" value="NZ_JAUJXS010000005.1"/>
</dbReference>
<evidence type="ECO:0000256" key="1">
    <source>
        <dbReference type="SAM" id="MobiDB-lite"/>
    </source>
</evidence>
<gene>
    <name evidence="2" type="ORF">ARY78_03155</name>
</gene>
<dbReference type="EMBL" id="AAAIXK010000002">
    <property type="protein sequence ID" value="EAC5549427.1"/>
    <property type="molecule type" value="Genomic_DNA"/>
</dbReference>
<comment type="caution">
    <text evidence="2">The sequence shown here is derived from an EMBL/GenBank/DDBJ whole genome shotgun (WGS) entry which is preliminary data.</text>
</comment>
<name>A0A9P1SXW6_LISMN</name>
<proteinExistence type="predicted"/>
<dbReference type="Proteomes" id="UP000365297">
    <property type="component" value="Unassembled WGS sequence"/>
</dbReference>
<accession>A0A9P1SXW6</accession>
<evidence type="ECO:0000313" key="2">
    <source>
        <dbReference type="EMBL" id="EAC5549427.1"/>
    </source>
</evidence>
<evidence type="ECO:0000313" key="3">
    <source>
        <dbReference type="Proteomes" id="UP000365297"/>
    </source>
</evidence>
<organism evidence="2 3">
    <name type="scientific">Listeria monocytogenes</name>
    <dbReference type="NCBI Taxonomy" id="1639"/>
    <lineage>
        <taxon>Bacteria</taxon>
        <taxon>Bacillati</taxon>
        <taxon>Bacillota</taxon>
        <taxon>Bacilli</taxon>
        <taxon>Bacillales</taxon>
        <taxon>Listeriaceae</taxon>
        <taxon>Listeria</taxon>
    </lineage>
</organism>